<evidence type="ECO:0000313" key="2">
    <source>
        <dbReference type="Proteomes" id="UP000287651"/>
    </source>
</evidence>
<gene>
    <name evidence="1" type="ORF">B296_00051908</name>
</gene>
<dbReference type="AlphaFoldDB" id="A0A426XK12"/>
<proteinExistence type="predicted"/>
<comment type="caution">
    <text evidence="1">The sequence shown here is derived from an EMBL/GenBank/DDBJ whole genome shotgun (WGS) entry which is preliminary data.</text>
</comment>
<accession>A0A426XK12</accession>
<protein>
    <submittedName>
        <fullName evidence="1">Uncharacterized protein</fullName>
    </submittedName>
</protein>
<reference evidence="1 2" key="1">
    <citation type="journal article" date="2014" name="Agronomy (Basel)">
        <title>A Draft Genome Sequence for Ensete ventricosum, the Drought-Tolerant Tree Against Hunger.</title>
        <authorList>
            <person name="Harrison J."/>
            <person name="Moore K.A."/>
            <person name="Paszkiewicz K."/>
            <person name="Jones T."/>
            <person name="Grant M."/>
            <person name="Ambacheew D."/>
            <person name="Muzemil S."/>
            <person name="Studholme D.J."/>
        </authorList>
    </citation>
    <scope>NUCLEOTIDE SEQUENCE [LARGE SCALE GENOMIC DNA]</scope>
</reference>
<dbReference type="Proteomes" id="UP000287651">
    <property type="component" value="Unassembled WGS sequence"/>
</dbReference>
<organism evidence="1 2">
    <name type="scientific">Ensete ventricosum</name>
    <name type="common">Abyssinian banana</name>
    <name type="synonym">Musa ensete</name>
    <dbReference type="NCBI Taxonomy" id="4639"/>
    <lineage>
        <taxon>Eukaryota</taxon>
        <taxon>Viridiplantae</taxon>
        <taxon>Streptophyta</taxon>
        <taxon>Embryophyta</taxon>
        <taxon>Tracheophyta</taxon>
        <taxon>Spermatophyta</taxon>
        <taxon>Magnoliopsida</taxon>
        <taxon>Liliopsida</taxon>
        <taxon>Zingiberales</taxon>
        <taxon>Musaceae</taxon>
        <taxon>Ensete</taxon>
    </lineage>
</organism>
<evidence type="ECO:0000313" key="1">
    <source>
        <dbReference type="EMBL" id="RRT39797.1"/>
    </source>
</evidence>
<name>A0A426XK12_ENSVE</name>
<sequence length="118" mass="13590">MDSDSLSSSCNQGQIPSSNANMKPEVHALIHKLVLHIHESEPDIEKSILVFLPTYYSLEQQWILLKPLSLLFKVHILHRSVDTNQALLAMRVCKSHRKVLHKNQFLVAYHLFFLSCND</sequence>
<dbReference type="EMBL" id="AMZH03019883">
    <property type="protein sequence ID" value="RRT39797.1"/>
    <property type="molecule type" value="Genomic_DNA"/>
</dbReference>